<sequence length="112" mass="12423">MVSFAGLNDQVTIIEGAFSDQLKLLQGKTVDIYFIDHDMSLYVPDTENIIGSGTLHPGSLLIADNILIPGAPEYLKFVDEHPHLKSVLHKVPLKYFNGWVNDTISVATYAEH</sequence>
<dbReference type="GO" id="GO:0016206">
    <property type="term" value="F:catechol O-methyltransferase activity"/>
    <property type="evidence" value="ECO:0007669"/>
    <property type="project" value="UniProtKB-EC"/>
</dbReference>
<dbReference type="EC" id="2.1.1.6" evidence="1"/>
<gene>
    <name evidence="6" type="ORF">PHYPSEUDO_012152</name>
</gene>
<keyword evidence="5" id="KW-0128">Catecholamine metabolism</keyword>
<dbReference type="AlphaFoldDB" id="A0A8T1V843"/>
<reference evidence="6" key="1">
    <citation type="submission" date="2021-02" db="EMBL/GenBank/DDBJ databases">
        <authorList>
            <person name="Palmer J.M."/>
        </authorList>
    </citation>
    <scope>NUCLEOTIDE SEQUENCE</scope>
    <source>
        <strain evidence="6">SCRP734</strain>
    </source>
</reference>
<keyword evidence="3" id="KW-0808">Transferase</keyword>
<keyword evidence="4" id="KW-0949">S-adenosyl-L-methionine</keyword>
<dbReference type="GO" id="GO:0032259">
    <property type="term" value="P:methylation"/>
    <property type="evidence" value="ECO:0007669"/>
    <property type="project" value="UniProtKB-KW"/>
</dbReference>
<dbReference type="Proteomes" id="UP000694044">
    <property type="component" value="Unassembled WGS sequence"/>
</dbReference>
<evidence type="ECO:0000313" key="7">
    <source>
        <dbReference type="Proteomes" id="UP000694044"/>
    </source>
</evidence>
<comment type="caution">
    <text evidence="6">The sequence shown here is derived from an EMBL/GenBank/DDBJ whole genome shotgun (WGS) entry which is preliminary data.</text>
</comment>
<dbReference type="PROSITE" id="PS51682">
    <property type="entry name" value="SAM_OMT_I"/>
    <property type="match status" value="1"/>
</dbReference>
<name>A0A8T1V843_9STRA</name>
<dbReference type="EMBL" id="JAGDFM010000574">
    <property type="protein sequence ID" value="KAG7377116.1"/>
    <property type="molecule type" value="Genomic_DNA"/>
</dbReference>
<dbReference type="InterPro" id="IPR002935">
    <property type="entry name" value="SAM_O-MeTrfase"/>
</dbReference>
<accession>A0A8T1V843</accession>
<protein>
    <recommendedName>
        <fullName evidence="1">catechol O-methyltransferase</fullName>
        <ecNumber evidence="1">2.1.1.6</ecNumber>
    </recommendedName>
</protein>
<organism evidence="6 7">
    <name type="scientific">Phytophthora pseudosyringae</name>
    <dbReference type="NCBI Taxonomy" id="221518"/>
    <lineage>
        <taxon>Eukaryota</taxon>
        <taxon>Sar</taxon>
        <taxon>Stramenopiles</taxon>
        <taxon>Oomycota</taxon>
        <taxon>Peronosporomycetes</taxon>
        <taxon>Peronosporales</taxon>
        <taxon>Peronosporaceae</taxon>
        <taxon>Phytophthora</taxon>
    </lineage>
</organism>
<evidence type="ECO:0000256" key="3">
    <source>
        <dbReference type="ARBA" id="ARBA00022679"/>
    </source>
</evidence>
<evidence type="ECO:0000256" key="2">
    <source>
        <dbReference type="ARBA" id="ARBA00022603"/>
    </source>
</evidence>
<dbReference type="PANTHER" id="PTHR43836">
    <property type="entry name" value="CATECHOL O-METHYLTRANSFERASE 1-RELATED"/>
    <property type="match status" value="1"/>
</dbReference>
<dbReference type="PANTHER" id="PTHR43836:SF2">
    <property type="entry name" value="CATECHOL O-METHYLTRANSFERASE 1-RELATED"/>
    <property type="match status" value="1"/>
</dbReference>
<dbReference type="GO" id="GO:0006584">
    <property type="term" value="P:catecholamine metabolic process"/>
    <property type="evidence" value="ECO:0007669"/>
    <property type="project" value="UniProtKB-KW"/>
</dbReference>
<dbReference type="OrthoDB" id="186626at2759"/>
<evidence type="ECO:0000256" key="1">
    <source>
        <dbReference type="ARBA" id="ARBA00012880"/>
    </source>
</evidence>
<keyword evidence="2" id="KW-0489">Methyltransferase</keyword>
<evidence type="ECO:0000256" key="5">
    <source>
        <dbReference type="ARBA" id="ARBA00022939"/>
    </source>
</evidence>
<proteinExistence type="predicted"/>
<evidence type="ECO:0000256" key="4">
    <source>
        <dbReference type="ARBA" id="ARBA00022691"/>
    </source>
</evidence>
<evidence type="ECO:0000313" key="6">
    <source>
        <dbReference type="EMBL" id="KAG7377116.1"/>
    </source>
</evidence>
<keyword evidence="7" id="KW-1185">Reference proteome</keyword>